<name>A0A439DW03_9MYCO</name>
<evidence type="ECO:0000313" key="2">
    <source>
        <dbReference type="EMBL" id="RWA21337.1"/>
    </source>
</evidence>
<feature type="transmembrane region" description="Helical" evidence="1">
    <location>
        <begin position="62"/>
        <end position="90"/>
    </location>
</feature>
<dbReference type="Proteomes" id="UP000287177">
    <property type="component" value="Unassembled WGS sequence"/>
</dbReference>
<evidence type="ECO:0008006" key="4">
    <source>
        <dbReference type="Google" id="ProtNLM"/>
    </source>
</evidence>
<dbReference type="EMBL" id="ATDN01000010">
    <property type="protein sequence ID" value="RWA21337.1"/>
    <property type="molecule type" value="Genomic_DNA"/>
</dbReference>
<keyword evidence="1" id="KW-0812">Transmembrane</keyword>
<keyword evidence="1" id="KW-1133">Transmembrane helix</keyword>
<organism evidence="2 3">
    <name type="scientific">Mycolicibacterium elephantis DSM 44368</name>
    <dbReference type="NCBI Taxonomy" id="1335622"/>
    <lineage>
        <taxon>Bacteria</taxon>
        <taxon>Bacillati</taxon>
        <taxon>Actinomycetota</taxon>
        <taxon>Actinomycetes</taxon>
        <taxon>Mycobacteriales</taxon>
        <taxon>Mycobacteriaceae</taxon>
        <taxon>Mycolicibacterium</taxon>
    </lineage>
</organism>
<accession>A0A439DW03</accession>
<sequence length="91" mass="9807">MTMWERVQQALLRRGINTLLELVLWIGLAYTVIGVVYAMLHIELIGQLKHALSADFTVFANIAALVVAVLGWPALLTSSLLCGVAGCGLLT</sequence>
<protein>
    <recommendedName>
        <fullName evidence="4">Addiction module protein</fullName>
    </recommendedName>
</protein>
<evidence type="ECO:0000256" key="1">
    <source>
        <dbReference type="SAM" id="Phobius"/>
    </source>
</evidence>
<gene>
    <name evidence="2" type="ORF">MELE44368_16575</name>
</gene>
<evidence type="ECO:0000313" key="3">
    <source>
        <dbReference type="Proteomes" id="UP000287177"/>
    </source>
</evidence>
<comment type="caution">
    <text evidence="2">The sequence shown here is derived from an EMBL/GenBank/DDBJ whole genome shotgun (WGS) entry which is preliminary data.</text>
</comment>
<dbReference type="AlphaFoldDB" id="A0A439DW03"/>
<feature type="transmembrane region" description="Helical" evidence="1">
    <location>
        <begin position="20"/>
        <end position="42"/>
    </location>
</feature>
<keyword evidence="3" id="KW-1185">Reference proteome</keyword>
<proteinExistence type="predicted"/>
<reference evidence="2 3" key="1">
    <citation type="submission" date="2013-06" db="EMBL/GenBank/DDBJ databases">
        <title>The draft sequence of the Mycobacterium elephantis genome.</title>
        <authorList>
            <person name="Pettersson F.B."/>
            <person name="Das S."/>
            <person name="Dasgupta S."/>
            <person name="Bhattacharya A."/>
            <person name="Kirsebom L.A."/>
        </authorList>
    </citation>
    <scope>NUCLEOTIDE SEQUENCE [LARGE SCALE GENOMIC DNA]</scope>
    <source>
        <strain evidence="2 3">DSM 44368</strain>
    </source>
</reference>
<dbReference type="RefSeq" id="WP_241566530.1">
    <property type="nucleotide sequence ID" value="NZ_ATDN01000010.1"/>
</dbReference>
<keyword evidence="1" id="KW-0472">Membrane</keyword>